<keyword evidence="7 20" id="KW-0732">Signal</keyword>
<dbReference type="GO" id="GO:0005886">
    <property type="term" value="C:plasma membrane"/>
    <property type="evidence" value="ECO:0007669"/>
    <property type="project" value="UniProtKB-SubCell"/>
</dbReference>
<evidence type="ECO:0000256" key="13">
    <source>
        <dbReference type="ARBA" id="ARBA00023157"/>
    </source>
</evidence>
<dbReference type="PROSITE" id="PS50927">
    <property type="entry name" value="BULB_LECTIN"/>
    <property type="match status" value="2"/>
</dbReference>
<feature type="domain" description="Bulb-type lectin" evidence="23">
    <location>
        <begin position="24"/>
        <end position="144"/>
    </location>
</feature>
<proteinExistence type="predicted"/>
<feature type="domain" description="Protein kinase" evidence="21">
    <location>
        <begin position="1361"/>
        <end position="1647"/>
    </location>
</feature>
<dbReference type="RefSeq" id="XP_017698313.3">
    <property type="nucleotide sequence ID" value="XM_017842824.3"/>
</dbReference>
<feature type="region of interest" description="Disordered" evidence="18">
    <location>
        <begin position="1637"/>
        <end position="1665"/>
    </location>
</feature>
<dbReference type="GO" id="GO:0048544">
    <property type="term" value="P:recognition of pollen"/>
    <property type="evidence" value="ECO:0007669"/>
    <property type="project" value="InterPro"/>
</dbReference>
<dbReference type="GeneID" id="103707212"/>
<evidence type="ECO:0000256" key="17">
    <source>
        <dbReference type="PROSITE-ProRule" id="PRU00076"/>
    </source>
</evidence>
<keyword evidence="12 19" id="KW-0472">Membrane</keyword>
<dbReference type="InterPro" id="IPR000858">
    <property type="entry name" value="S_locus_glycoprot_dom"/>
</dbReference>
<feature type="signal peptide" evidence="20">
    <location>
        <begin position="1"/>
        <end position="24"/>
    </location>
</feature>
<dbReference type="FunFam" id="3.30.200.20:FF:000195">
    <property type="entry name" value="G-type lectin S-receptor-like serine/threonine-protein kinase"/>
    <property type="match status" value="2"/>
</dbReference>
<evidence type="ECO:0000256" key="16">
    <source>
        <dbReference type="ARBA" id="ARBA00048679"/>
    </source>
</evidence>
<keyword evidence="11 19" id="KW-1133">Transmembrane helix</keyword>
<dbReference type="InterPro" id="IPR000719">
    <property type="entry name" value="Prot_kinase_dom"/>
</dbReference>
<dbReference type="Pfam" id="PF07714">
    <property type="entry name" value="PK_Tyr_Ser-Thr"/>
    <property type="match status" value="2"/>
</dbReference>
<evidence type="ECO:0000256" key="15">
    <source>
        <dbReference type="ARBA" id="ARBA00047899"/>
    </source>
</evidence>
<reference evidence="25" key="1">
    <citation type="journal article" date="2019" name="Nat. Commun.">
        <title>Genome-wide association mapping of date palm fruit traits.</title>
        <authorList>
            <person name="Hazzouri K.M."/>
            <person name="Gros-Balthazard M."/>
            <person name="Flowers J.M."/>
            <person name="Copetti D."/>
            <person name="Lemansour A."/>
            <person name="Lebrun M."/>
            <person name="Masmoudi K."/>
            <person name="Ferrand S."/>
            <person name="Dhar M.I."/>
            <person name="Fresquez Z.A."/>
            <person name="Rosas U."/>
            <person name="Zhang J."/>
            <person name="Talag J."/>
            <person name="Lee S."/>
            <person name="Kudrna D."/>
            <person name="Powell R.F."/>
            <person name="Leitch I.J."/>
            <person name="Krueger R.R."/>
            <person name="Wing R.A."/>
            <person name="Amiri K.M.A."/>
            <person name="Purugganan M.D."/>
        </authorList>
    </citation>
    <scope>NUCLEOTIDE SEQUENCE [LARGE SCALE GENOMIC DNA]</scope>
    <source>
        <strain evidence="25">cv. Khalas</strain>
    </source>
</reference>
<feature type="domain" description="Apple" evidence="24">
    <location>
        <begin position="1198"/>
        <end position="1278"/>
    </location>
</feature>
<name>A0A8B7MUU3_PHODC</name>
<feature type="compositionally biased region" description="Low complexity" evidence="18">
    <location>
        <begin position="1651"/>
        <end position="1665"/>
    </location>
</feature>
<dbReference type="PROSITE" id="PS50026">
    <property type="entry name" value="EGF_3"/>
    <property type="match status" value="1"/>
</dbReference>
<dbReference type="Pfam" id="PF00954">
    <property type="entry name" value="S_locus_glycop"/>
    <property type="match status" value="2"/>
</dbReference>
<dbReference type="Gene3D" id="2.90.10.10">
    <property type="entry name" value="Bulb-type lectin domain"/>
    <property type="match status" value="2"/>
</dbReference>
<evidence type="ECO:0000259" key="24">
    <source>
        <dbReference type="PROSITE" id="PS50948"/>
    </source>
</evidence>
<dbReference type="Pfam" id="PF11883">
    <property type="entry name" value="DUF3403"/>
    <property type="match status" value="1"/>
</dbReference>
<organism evidence="25 26">
    <name type="scientific">Phoenix dactylifera</name>
    <name type="common">Date palm</name>
    <dbReference type="NCBI Taxonomy" id="42345"/>
    <lineage>
        <taxon>Eukaryota</taxon>
        <taxon>Viridiplantae</taxon>
        <taxon>Streptophyta</taxon>
        <taxon>Embryophyta</taxon>
        <taxon>Tracheophyta</taxon>
        <taxon>Spermatophyta</taxon>
        <taxon>Magnoliopsida</taxon>
        <taxon>Liliopsida</taxon>
        <taxon>Arecaceae</taxon>
        <taxon>Coryphoideae</taxon>
        <taxon>Phoeniceae</taxon>
        <taxon>Phoenix</taxon>
    </lineage>
</organism>
<dbReference type="Pfam" id="PF01453">
    <property type="entry name" value="B_lectin"/>
    <property type="match status" value="2"/>
</dbReference>
<evidence type="ECO:0000259" key="22">
    <source>
        <dbReference type="PROSITE" id="PS50026"/>
    </source>
</evidence>
<keyword evidence="25" id="KW-1185">Reference proteome</keyword>
<keyword evidence="8" id="KW-0547">Nucleotide-binding</keyword>
<dbReference type="PANTHER" id="PTHR27002">
    <property type="entry name" value="RECEPTOR-LIKE SERINE/THREONINE-PROTEIN KINASE SD1-8"/>
    <property type="match status" value="1"/>
</dbReference>
<evidence type="ECO:0000256" key="1">
    <source>
        <dbReference type="ARBA" id="ARBA00004251"/>
    </source>
</evidence>
<keyword evidence="4" id="KW-0723">Serine/threonine-protein kinase</keyword>
<dbReference type="InterPro" id="IPR003609">
    <property type="entry name" value="Pan_app"/>
</dbReference>
<dbReference type="InterPro" id="IPR036426">
    <property type="entry name" value="Bulb-type_lectin_dom_sf"/>
</dbReference>
<evidence type="ECO:0000256" key="11">
    <source>
        <dbReference type="ARBA" id="ARBA00022989"/>
    </source>
</evidence>
<evidence type="ECO:0000313" key="26">
    <source>
        <dbReference type="RefSeq" id="XP_017698313.3"/>
    </source>
</evidence>
<dbReference type="SMART" id="SM00220">
    <property type="entry name" value="S_TKc"/>
    <property type="match status" value="2"/>
</dbReference>
<dbReference type="InterPro" id="IPR021820">
    <property type="entry name" value="S-locus_recpt_kinase_C"/>
</dbReference>
<evidence type="ECO:0000256" key="2">
    <source>
        <dbReference type="ARBA" id="ARBA00012513"/>
    </source>
</evidence>
<evidence type="ECO:0000256" key="5">
    <source>
        <dbReference type="ARBA" id="ARBA00022679"/>
    </source>
</evidence>
<evidence type="ECO:0000256" key="6">
    <source>
        <dbReference type="ARBA" id="ARBA00022692"/>
    </source>
</evidence>
<keyword evidence="13" id="KW-1015">Disulfide bond</keyword>
<feature type="domain" description="Bulb-type lectin" evidence="23">
    <location>
        <begin position="882"/>
        <end position="1001"/>
    </location>
</feature>
<keyword evidence="17" id="KW-0245">EGF-like domain</keyword>
<feature type="transmembrane region" description="Helical" evidence="19">
    <location>
        <begin position="1294"/>
        <end position="1316"/>
    </location>
</feature>
<dbReference type="FunFam" id="1.10.510.10:FF:000060">
    <property type="entry name" value="G-type lectin S-receptor-like serine/threonine-protein kinase"/>
    <property type="match status" value="2"/>
</dbReference>
<dbReference type="Pfam" id="PF08276">
    <property type="entry name" value="PAN_2"/>
    <property type="match status" value="2"/>
</dbReference>
<keyword evidence="10" id="KW-0067">ATP-binding</keyword>
<dbReference type="InterPro" id="IPR001245">
    <property type="entry name" value="Ser-Thr/Tyr_kinase_cat_dom"/>
</dbReference>
<feature type="domain" description="EGF-like" evidence="22">
    <location>
        <begin position="284"/>
        <end position="320"/>
    </location>
</feature>
<gene>
    <name evidence="26" type="primary">LOC103707212</name>
</gene>
<sequence length="1679" mass="184979">MKLIQNRSFLLPLLFPLFSLSIAGDTLNPNQSLADNETLISSGGRFALGFFSPPSSSNRYIGIWYNGIAIQTIVWVANREKPITESTGSLSIATNGSLIISTGNSTVVWSTAATSLSNPVAQLLDDGNFVVKEEGGTDSDSFAWQSFDHPTDTLLPGMKLGVNLTSGLNHTLTAWKSSSDPSPGEIYAAMDIDGDPEIFLWRGSRRLWRTGPWNGLQFSGIPDTATYQGLIILSFVNNKEEVTYSYSIVNQSIISRLVVNQSGVMQRSVWLAGGGVWNIFWYAPRDPCDQLSACGPYGACNPNDSPICDCLQGFTPKSPENWALRDGSDGCVRKTKLDCKNGTDGFATVSGAKLPDTSNCSVDMSINLQDCRAMCLKNCSCTAFASANVSGGGSGCVRWFSELTDIRLYTDAGQDLYVRLAAADLDSTPSQSNGSGHAPIAVIVSLVLVVLLLVCVGFFLWRRKKRRRGTTSFSDHNDEPFEGDDLELPLFDLGTIAAATDNFSILNKLGEGGFGPVYKGELGDGQEIAVKRLAKTSVQGLDEFKNEVVLIAKLQHRNLVRLVGCCIRGEERMLIYEYMVNKSLDFFLFDREKSALLNWQTRYHIIEGIARGLVYLHQDSRFRIIHRDLKASNILLDKEMNPKISDFGMARIFGGDETEVNTRRVVGTYGYMSPEYAMDGVFSVKSDVFSFGVLVLEIISGKKNRGVYVHTSHLNLLGHAWSLWNGEKSLQLVDESLGYDFSAKEVIKCIKVGLLCVQEHPEDRPLMSSVVLMLGSDSAALPNPKQPGFVTRRLPFEAESSSSKQDSCTVNDMSVTMLQGRYFSNKSALRVSSTRSLITSEESKVRNVFFDMELFGKVGWLPAALLFLFLIVSSHFSLSIGGDTLTPGRPLSDGQELISAGERCALGFFSPVNTSNRYVGIWYKVSPRTIVWVANRQHPISERNGNLSIAANGTLIITDQNSKPIWSSGSSGLASPVAQLLDDANFIVKEAKGDGNIVPGSFAWQSSDYPTDTLLPGMKFGWNLTSGLNRNITSWASPSDPAPGPYTMFLDLHGDPQIILLEDSNQRWRVGPWNGQRFSGIPDIMRYKVFILDFVINNDEVFYMYNTTSMSIIARLTVDCTGQVQRLVWLSDSEMWSVYLSEPKDICDYVSQCGAYGVCNPDDSPVCTCLQGFKPKSLENWDLREGKDGCVRMTELDCRNGTDGFVTIEETKLPDTSRSTVDRNMGLDECRATCLRNCSCTAYASANINGTGCIIWTTELTDIRVYTFGGQDLYVRLAAADLGPGSDHSHSRTIAAIVVGSVAGILLLSSMGICVWMKRRRTVSLGAIPFASHRNNEYKDGKDWELPLFDLGTIIAATDNFSIENKLGKGGFGPVYKGMLGEEQEIAVKRLSKTSAQGADEFMNEVMLIAKLQHRNLVRLLGCCTQGEERMLVYEYMPNKSLDAFIFDKDKGVLLDWQTRFNIIEGIAQGLLYLHRDSRLRIIHRDLKASNILLDKDMNPKISDFGLARIFREDETALNTRRVVGTYGYMSPEYAMDGVFSVKSDVFSFGVLVLEIISGKKNRGISISEHEGNLLAHAWSLWMHGNGFELVDKSISNSIYMVEALNCIKVGLLCVQECPKDRPTMSSVVLMLSSKNASSTNPKHPGFFPTSASSNTESSKSKTNSASINELSVTIVEGR</sequence>
<evidence type="ECO:0000256" key="18">
    <source>
        <dbReference type="SAM" id="MobiDB-lite"/>
    </source>
</evidence>
<feature type="transmembrane region" description="Helical" evidence="19">
    <location>
        <begin position="440"/>
        <end position="461"/>
    </location>
</feature>
<dbReference type="SMART" id="SM00108">
    <property type="entry name" value="B_lectin"/>
    <property type="match status" value="2"/>
</dbReference>
<evidence type="ECO:0000256" key="10">
    <source>
        <dbReference type="ARBA" id="ARBA00022840"/>
    </source>
</evidence>
<feature type="transmembrane region" description="Helical" evidence="19">
    <location>
        <begin position="854"/>
        <end position="876"/>
    </location>
</feature>
<dbReference type="InterPro" id="IPR001480">
    <property type="entry name" value="Bulb-type_lectin_dom"/>
</dbReference>
<dbReference type="CDD" id="cd01098">
    <property type="entry name" value="PAN_AP_plant"/>
    <property type="match status" value="2"/>
</dbReference>
<evidence type="ECO:0000313" key="25">
    <source>
        <dbReference type="Proteomes" id="UP000228380"/>
    </source>
</evidence>
<dbReference type="KEGG" id="pda:103707212"/>
<feature type="domain" description="Protein kinase" evidence="21">
    <location>
        <begin position="503"/>
        <end position="781"/>
    </location>
</feature>
<feature type="domain" description="Apple" evidence="24">
    <location>
        <begin position="339"/>
        <end position="421"/>
    </location>
</feature>
<comment type="subcellular location">
    <subcellularLocation>
        <location evidence="1">Cell membrane</location>
        <topology evidence="1">Single-pass type I membrane protein</topology>
    </subcellularLocation>
</comment>
<evidence type="ECO:0000256" key="12">
    <source>
        <dbReference type="ARBA" id="ARBA00023136"/>
    </source>
</evidence>
<dbReference type="CDD" id="cd14066">
    <property type="entry name" value="STKc_IRAK"/>
    <property type="match status" value="2"/>
</dbReference>
<dbReference type="EC" id="2.7.11.1" evidence="2"/>
<dbReference type="GO" id="GO:0051707">
    <property type="term" value="P:response to other organism"/>
    <property type="evidence" value="ECO:0007669"/>
    <property type="project" value="UniProtKB-ARBA"/>
</dbReference>
<keyword evidence="5" id="KW-0808">Transferase</keyword>
<dbReference type="InterPro" id="IPR011009">
    <property type="entry name" value="Kinase-like_dom_sf"/>
</dbReference>
<evidence type="ECO:0000256" key="19">
    <source>
        <dbReference type="SAM" id="Phobius"/>
    </source>
</evidence>
<dbReference type="CDD" id="cd00028">
    <property type="entry name" value="B_lectin"/>
    <property type="match status" value="2"/>
</dbReference>
<dbReference type="OrthoDB" id="785331at2759"/>
<dbReference type="PROSITE" id="PS00108">
    <property type="entry name" value="PROTEIN_KINASE_ST"/>
    <property type="match status" value="2"/>
</dbReference>
<accession>A0A8B7MUU3</accession>
<dbReference type="GO" id="GO:0005524">
    <property type="term" value="F:ATP binding"/>
    <property type="evidence" value="ECO:0007669"/>
    <property type="project" value="UniProtKB-KW"/>
</dbReference>
<dbReference type="InterPro" id="IPR008271">
    <property type="entry name" value="Ser/Thr_kinase_AS"/>
</dbReference>
<evidence type="ECO:0000256" key="7">
    <source>
        <dbReference type="ARBA" id="ARBA00022729"/>
    </source>
</evidence>
<evidence type="ECO:0000256" key="3">
    <source>
        <dbReference type="ARBA" id="ARBA00022475"/>
    </source>
</evidence>
<dbReference type="SMART" id="SM00473">
    <property type="entry name" value="PAN_AP"/>
    <property type="match status" value="2"/>
</dbReference>
<evidence type="ECO:0000256" key="14">
    <source>
        <dbReference type="ARBA" id="ARBA00023180"/>
    </source>
</evidence>
<dbReference type="SMART" id="SM00181">
    <property type="entry name" value="EGF"/>
    <property type="match status" value="2"/>
</dbReference>
<comment type="caution">
    <text evidence="17">Lacks conserved residue(s) required for the propagation of feature annotation.</text>
</comment>
<feature type="chain" id="PRO_5034698027" description="non-specific serine/threonine protein kinase" evidence="20">
    <location>
        <begin position="25"/>
        <end position="1679"/>
    </location>
</feature>
<dbReference type="SUPFAM" id="SSF51110">
    <property type="entry name" value="alpha-D-mannose-specific plant lectins"/>
    <property type="match status" value="2"/>
</dbReference>
<keyword evidence="14" id="KW-0325">Glycoprotein</keyword>
<keyword evidence="9" id="KW-0418">Kinase</keyword>
<keyword evidence="6 19" id="KW-0812">Transmembrane</keyword>
<evidence type="ECO:0000256" key="4">
    <source>
        <dbReference type="ARBA" id="ARBA00022527"/>
    </source>
</evidence>
<dbReference type="FunFam" id="2.90.10.10:FF:000001">
    <property type="entry name" value="G-type lectin S-receptor-like serine/threonine-protein kinase"/>
    <property type="match status" value="1"/>
</dbReference>
<dbReference type="Gene3D" id="3.30.200.20">
    <property type="entry name" value="Phosphorylase Kinase, domain 1"/>
    <property type="match status" value="2"/>
</dbReference>
<dbReference type="Proteomes" id="UP000228380">
    <property type="component" value="Chromosome 4"/>
</dbReference>
<dbReference type="GO" id="GO:0004674">
    <property type="term" value="F:protein serine/threonine kinase activity"/>
    <property type="evidence" value="ECO:0007669"/>
    <property type="project" value="UniProtKB-KW"/>
</dbReference>
<dbReference type="SUPFAM" id="SSF56112">
    <property type="entry name" value="Protein kinase-like (PK-like)"/>
    <property type="match status" value="2"/>
</dbReference>
<evidence type="ECO:0000259" key="23">
    <source>
        <dbReference type="PROSITE" id="PS50927"/>
    </source>
</evidence>
<evidence type="ECO:0000259" key="21">
    <source>
        <dbReference type="PROSITE" id="PS50011"/>
    </source>
</evidence>
<dbReference type="PROSITE" id="PS50948">
    <property type="entry name" value="PAN"/>
    <property type="match status" value="2"/>
</dbReference>
<comment type="catalytic activity">
    <reaction evidence="16">
        <text>L-seryl-[protein] + ATP = O-phospho-L-seryl-[protein] + ADP + H(+)</text>
        <dbReference type="Rhea" id="RHEA:17989"/>
        <dbReference type="Rhea" id="RHEA-COMP:9863"/>
        <dbReference type="Rhea" id="RHEA-COMP:11604"/>
        <dbReference type="ChEBI" id="CHEBI:15378"/>
        <dbReference type="ChEBI" id="CHEBI:29999"/>
        <dbReference type="ChEBI" id="CHEBI:30616"/>
        <dbReference type="ChEBI" id="CHEBI:83421"/>
        <dbReference type="ChEBI" id="CHEBI:456216"/>
        <dbReference type="EC" id="2.7.11.1"/>
    </reaction>
</comment>
<dbReference type="PANTHER" id="PTHR27002:SF616">
    <property type="entry name" value="RECEPTOR-LIKE SERINE_THREONINE-PROTEIN KINASE"/>
    <property type="match status" value="1"/>
</dbReference>
<reference evidence="26" key="2">
    <citation type="submission" date="2025-08" db="UniProtKB">
        <authorList>
            <consortium name="RefSeq"/>
        </authorList>
    </citation>
    <scope>IDENTIFICATION</scope>
    <source>
        <tissue evidence="26">Young leaves</tissue>
    </source>
</reference>
<comment type="catalytic activity">
    <reaction evidence="15">
        <text>L-threonyl-[protein] + ATP = O-phospho-L-threonyl-[protein] + ADP + H(+)</text>
        <dbReference type="Rhea" id="RHEA:46608"/>
        <dbReference type="Rhea" id="RHEA-COMP:11060"/>
        <dbReference type="Rhea" id="RHEA-COMP:11605"/>
        <dbReference type="ChEBI" id="CHEBI:15378"/>
        <dbReference type="ChEBI" id="CHEBI:30013"/>
        <dbReference type="ChEBI" id="CHEBI:30616"/>
        <dbReference type="ChEBI" id="CHEBI:61977"/>
        <dbReference type="ChEBI" id="CHEBI:456216"/>
        <dbReference type="EC" id="2.7.11.1"/>
    </reaction>
</comment>
<dbReference type="Gene3D" id="1.10.510.10">
    <property type="entry name" value="Transferase(Phosphotransferase) domain 1"/>
    <property type="match status" value="2"/>
</dbReference>
<evidence type="ECO:0000256" key="20">
    <source>
        <dbReference type="SAM" id="SignalP"/>
    </source>
</evidence>
<dbReference type="PROSITE" id="PS50011">
    <property type="entry name" value="PROTEIN_KINASE_DOM"/>
    <property type="match status" value="2"/>
</dbReference>
<evidence type="ECO:0000256" key="9">
    <source>
        <dbReference type="ARBA" id="ARBA00022777"/>
    </source>
</evidence>
<evidence type="ECO:0000256" key="8">
    <source>
        <dbReference type="ARBA" id="ARBA00022741"/>
    </source>
</evidence>
<dbReference type="InterPro" id="IPR000742">
    <property type="entry name" value="EGF"/>
</dbReference>
<keyword evidence="3" id="KW-1003">Cell membrane</keyword>
<protein>
    <recommendedName>
        <fullName evidence="2">non-specific serine/threonine protein kinase</fullName>
        <ecNumber evidence="2">2.7.11.1</ecNumber>
    </recommendedName>
</protein>